<evidence type="ECO:0000256" key="1">
    <source>
        <dbReference type="ARBA" id="ARBA00001312"/>
    </source>
</evidence>
<evidence type="ECO:0000259" key="11">
    <source>
        <dbReference type="PROSITE" id="PS00083"/>
    </source>
</evidence>
<comment type="pathway">
    <text evidence="3">Aromatic compound metabolism; beta-ketoadipate pathway; 5-oxo-4,5-dihydro-2-furylacetate from catechol: step 1/3.</text>
</comment>
<gene>
    <name evidence="12" type="primary">catA</name>
    <name evidence="12" type="ORF">DWV00_24235</name>
</gene>
<dbReference type="GO" id="GO:0042952">
    <property type="term" value="P:beta-ketoadipate pathway"/>
    <property type="evidence" value="ECO:0007669"/>
    <property type="project" value="UniProtKB-UniPathway"/>
</dbReference>
<comment type="catalytic activity">
    <reaction evidence="1">
        <text>catechol + O2 = cis,cis-muconate + 2 H(+)</text>
        <dbReference type="Rhea" id="RHEA:23852"/>
        <dbReference type="ChEBI" id="CHEBI:15378"/>
        <dbReference type="ChEBI" id="CHEBI:15379"/>
        <dbReference type="ChEBI" id="CHEBI:18135"/>
        <dbReference type="ChEBI" id="CHEBI:32379"/>
        <dbReference type="EC" id="1.13.11.1"/>
    </reaction>
</comment>
<dbReference type="EMBL" id="QRGA01000015">
    <property type="protein sequence ID" value="RDU96226.1"/>
    <property type="molecule type" value="Genomic_DNA"/>
</dbReference>
<dbReference type="InterPro" id="IPR015889">
    <property type="entry name" value="Intradiol_dOase_core"/>
</dbReference>
<dbReference type="InterPro" id="IPR050770">
    <property type="entry name" value="Intradiol_RC_Dioxygenase"/>
</dbReference>
<keyword evidence="8 12" id="KW-0223">Dioxygenase</keyword>
<dbReference type="InterPro" id="IPR012801">
    <property type="entry name" value="Cchol_dOase_prob"/>
</dbReference>
<dbReference type="UniPathway" id="UPA00157">
    <property type="reaction ID" value="UER00258"/>
</dbReference>
<proteinExistence type="inferred from homology"/>
<accession>A0A3D8JU99</accession>
<feature type="domain" description="Intradiol ring-cleavage dioxygenases" evidence="11">
    <location>
        <begin position="128"/>
        <end position="156"/>
    </location>
</feature>
<protein>
    <recommendedName>
        <fullName evidence="5">catechol 1,2-dioxygenase</fullName>
        <ecNumber evidence="5">1.13.11.1</ecNumber>
    </recommendedName>
</protein>
<keyword evidence="6" id="KW-0479">Metal-binding</keyword>
<evidence type="ECO:0000256" key="8">
    <source>
        <dbReference type="ARBA" id="ARBA00022964"/>
    </source>
</evidence>
<dbReference type="PANTHER" id="PTHR33711">
    <property type="entry name" value="DIOXYGENASE, PUTATIVE (AFU_ORTHOLOGUE AFUA_2G02910)-RELATED"/>
    <property type="match status" value="1"/>
</dbReference>
<comment type="caution">
    <text evidence="12">The sequence shown here is derived from an EMBL/GenBank/DDBJ whole genome shotgun (WGS) entry which is preliminary data.</text>
</comment>
<evidence type="ECO:0000256" key="3">
    <source>
        <dbReference type="ARBA" id="ARBA00004957"/>
    </source>
</evidence>
<dbReference type="Gene3D" id="2.60.130.10">
    <property type="entry name" value="Aromatic compound dioxygenase"/>
    <property type="match status" value="1"/>
</dbReference>
<dbReference type="InterPro" id="IPR007535">
    <property type="entry name" value="Catechol_dOase_N"/>
</dbReference>
<evidence type="ECO:0000256" key="6">
    <source>
        <dbReference type="ARBA" id="ARBA00022723"/>
    </source>
</evidence>
<evidence type="ECO:0000313" key="12">
    <source>
        <dbReference type="EMBL" id="RDU96226.1"/>
    </source>
</evidence>
<name>A0A3D8JU99_9BURK</name>
<reference evidence="12 13" key="1">
    <citation type="submission" date="2018-08" db="EMBL/GenBank/DDBJ databases">
        <title>Paraburkholderia sp. DHOM06 isolated from forest soil.</title>
        <authorList>
            <person name="Gao Z.-H."/>
            <person name="Qiu L.-H."/>
        </authorList>
    </citation>
    <scope>NUCLEOTIDE SEQUENCE [LARGE SCALE GENOMIC DNA]</scope>
    <source>
        <strain evidence="12 13">DHOM06</strain>
    </source>
</reference>
<evidence type="ECO:0000256" key="9">
    <source>
        <dbReference type="ARBA" id="ARBA00023002"/>
    </source>
</evidence>
<comment type="cofactor">
    <cofactor evidence="2">
        <name>Fe(3+)</name>
        <dbReference type="ChEBI" id="CHEBI:29034"/>
    </cofactor>
</comment>
<keyword evidence="10" id="KW-0408">Iron</keyword>
<evidence type="ECO:0000256" key="10">
    <source>
        <dbReference type="ARBA" id="ARBA00023004"/>
    </source>
</evidence>
<evidence type="ECO:0000256" key="2">
    <source>
        <dbReference type="ARBA" id="ARBA00001965"/>
    </source>
</evidence>
<organism evidence="12 13">
    <name type="scientific">Trinickia dinghuensis</name>
    <dbReference type="NCBI Taxonomy" id="2291023"/>
    <lineage>
        <taxon>Bacteria</taxon>
        <taxon>Pseudomonadati</taxon>
        <taxon>Pseudomonadota</taxon>
        <taxon>Betaproteobacteria</taxon>
        <taxon>Burkholderiales</taxon>
        <taxon>Burkholderiaceae</taxon>
        <taxon>Trinickia</taxon>
    </lineage>
</organism>
<dbReference type="Proteomes" id="UP000256838">
    <property type="component" value="Unassembled WGS sequence"/>
</dbReference>
<dbReference type="NCBIfam" id="TIGR02439">
    <property type="entry name" value="catechol_proteo"/>
    <property type="match status" value="1"/>
</dbReference>
<keyword evidence="13" id="KW-1185">Reference proteome</keyword>
<comment type="similarity">
    <text evidence="4">Belongs to the intradiol ring-cleavage dioxygenase family.</text>
</comment>
<dbReference type="OrthoDB" id="9800887at2"/>
<keyword evidence="7" id="KW-0058">Aromatic hydrocarbons catabolism</keyword>
<keyword evidence="9 12" id="KW-0560">Oxidoreductase</keyword>
<evidence type="ECO:0000256" key="7">
    <source>
        <dbReference type="ARBA" id="ARBA00022797"/>
    </source>
</evidence>
<dbReference type="GO" id="GO:0018576">
    <property type="term" value="F:catechol 1,2-dioxygenase activity"/>
    <property type="evidence" value="ECO:0007669"/>
    <property type="project" value="UniProtKB-EC"/>
</dbReference>
<dbReference type="Pfam" id="PF04444">
    <property type="entry name" value="Dioxygenase_N"/>
    <property type="match status" value="1"/>
</dbReference>
<evidence type="ECO:0000256" key="4">
    <source>
        <dbReference type="ARBA" id="ARBA00007825"/>
    </source>
</evidence>
<dbReference type="SUPFAM" id="SSF49482">
    <property type="entry name" value="Aromatic compound dioxygenase"/>
    <property type="match status" value="1"/>
</dbReference>
<dbReference type="Pfam" id="PF00775">
    <property type="entry name" value="Dioxygenase_C"/>
    <property type="match status" value="1"/>
</dbReference>
<dbReference type="PANTHER" id="PTHR33711:SF7">
    <property type="entry name" value="INTRADIOL RING-CLEAVAGE DIOXYGENASES DOMAIN-CONTAINING PROTEIN-RELATED"/>
    <property type="match status" value="1"/>
</dbReference>
<dbReference type="EC" id="1.13.11.1" evidence="5"/>
<dbReference type="InterPro" id="IPR000627">
    <property type="entry name" value="Intradiol_dOase_C"/>
</dbReference>
<sequence>MNKQAIDALLKTFDDAAKKPGNPRVRAIVNRIVKDLFHTIEDFDVQPSEFWGALNYLNEAGKEFGLIAPGLGFERFLDVRMDEAEEKAGIRGGTPRTIEGPLYVAGAPESNGHARLDDGTEPGQTLIMRGQVRGDSGEPLANALVEVWHANHLGCYSYFDQSQPAFNLRRSIRTDAQGRYSFRSVLPVGYSVPPGSKTEQLLDLLGREGHRPAHIHFFVTVPGYRKLTTQINIEGDPLIWDDFAFATRDGLIPAVKQAEGAEGKPYGIDGQFALIDFDFTLVKEQANVPAADVERVRAHG</sequence>
<dbReference type="AlphaFoldDB" id="A0A3D8JU99"/>
<evidence type="ECO:0000256" key="5">
    <source>
        <dbReference type="ARBA" id="ARBA00013118"/>
    </source>
</evidence>
<dbReference type="GO" id="GO:0008199">
    <property type="term" value="F:ferric iron binding"/>
    <property type="evidence" value="ECO:0007669"/>
    <property type="project" value="InterPro"/>
</dbReference>
<dbReference type="PROSITE" id="PS00083">
    <property type="entry name" value="INTRADIOL_DIOXYGENAS"/>
    <property type="match status" value="1"/>
</dbReference>
<dbReference type="CDD" id="cd03460">
    <property type="entry name" value="1_2-CTD"/>
    <property type="match status" value="1"/>
</dbReference>
<dbReference type="RefSeq" id="WP_115536154.1">
    <property type="nucleotide sequence ID" value="NZ_QRGA01000015.1"/>
</dbReference>
<dbReference type="GO" id="GO:0019614">
    <property type="term" value="P:catechol-containing compound catabolic process"/>
    <property type="evidence" value="ECO:0007669"/>
    <property type="project" value="InterPro"/>
</dbReference>
<evidence type="ECO:0000313" key="13">
    <source>
        <dbReference type="Proteomes" id="UP000256838"/>
    </source>
</evidence>